<dbReference type="AlphaFoldDB" id="A0A3P1CA96"/>
<dbReference type="RefSeq" id="WP_124910687.1">
    <property type="nucleotide sequence ID" value="NZ_RQJP01000008.1"/>
</dbReference>
<evidence type="ECO:0000256" key="1">
    <source>
        <dbReference type="SAM" id="SignalP"/>
    </source>
</evidence>
<feature type="chain" id="PRO_5017976457" description="Secretion system C-terminal sorting domain-containing protein" evidence="1">
    <location>
        <begin position="25"/>
        <end position="134"/>
    </location>
</feature>
<gene>
    <name evidence="3" type="ORF">EHT87_30990</name>
</gene>
<dbReference type="EMBL" id="RQJP01000008">
    <property type="protein sequence ID" value="RRB09946.1"/>
    <property type="molecule type" value="Genomic_DNA"/>
</dbReference>
<keyword evidence="4" id="KW-1185">Reference proteome</keyword>
<feature type="domain" description="Secretion system C-terminal sorting" evidence="2">
    <location>
        <begin position="49"/>
        <end position="115"/>
    </location>
</feature>
<dbReference type="InterPro" id="IPR026444">
    <property type="entry name" value="Secre_tail"/>
</dbReference>
<feature type="signal peptide" evidence="1">
    <location>
        <begin position="1"/>
        <end position="24"/>
    </location>
</feature>
<proteinExistence type="predicted"/>
<evidence type="ECO:0000313" key="3">
    <source>
        <dbReference type="EMBL" id="RRB09946.1"/>
    </source>
</evidence>
<sequence length="134" mass="14363">MKTLIKSLLVAFTLTAVTFSTSVAEINKPIGKPRNATAFQSSMYTTIEGKVKIAVKKQTGGKVEVRLTNSTGKEFFVQSIGKRQEAARLSLDVSALPDGVYQVTISNGVETTTQELTLATTPVVQAAPRLVAFN</sequence>
<protein>
    <recommendedName>
        <fullName evidence="2">Secretion system C-terminal sorting domain-containing protein</fullName>
    </recommendedName>
</protein>
<reference evidence="3 4" key="1">
    <citation type="submission" date="2018-11" db="EMBL/GenBank/DDBJ databases">
        <authorList>
            <person name="Zhou Z."/>
            <person name="Wang G."/>
        </authorList>
    </citation>
    <scope>NUCLEOTIDE SEQUENCE [LARGE SCALE GENOMIC DNA]</scope>
    <source>
        <strain evidence="3 4">KCTC42998</strain>
    </source>
</reference>
<evidence type="ECO:0000313" key="4">
    <source>
        <dbReference type="Proteomes" id="UP000274271"/>
    </source>
</evidence>
<evidence type="ECO:0000259" key="2">
    <source>
        <dbReference type="Pfam" id="PF18962"/>
    </source>
</evidence>
<name>A0A3P1CA96_9BACT</name>
<comment type="caution">
    <text evidence="3">The sequence shown here is derived from an EMBL/GenBank/DDBJ whole genome shotgun (WGS) entry which is preliminary data.</text>
</comment>
<dbReference type="Proteomes" id="UP000274271">
    <property type="component" value="Unassembled WGS sequence"/>
</dbReference>
<dbReference type="Pfam" id="PF18962">
    <property type="entry name" value="Por_Secre_tail"/>
    <property type="match status" value="1"/>
</dbReference>
<keyword evidence="1" id="KW-0732">Signal</keyword>
<dbReference type="OrthoDB" id="961604at2"/>
<organism evidence="3 4">
    <name type="scientific">Larkinella knui</name>
    <dbReference type="NCBI Taxonomy" id="2025310"/>
    <lineage>
        <taxon>Bacteria</taxon>
        <taxon>Pseudomonadati</taxon>
        <taxon>Bacteroidota</taxon>
        <taxon>Cytophagia</taxon>
        <taxon>Cytophagales</taxon>
        <taxon>Spirosomataceae</taxon>
        <taxon>Larkinella</taxon>
    </lineage>
</organism>
<accession>A0A3P1CA96</accession>